<organism evidence="1 2">
    <name type="scientific">Liberibacter crescens (strain BT-1)</name>
    <dbReference type="NCBI Taxonomy" id="1215343"/>
    <lineage>
        <taxon>Bacteria</taxon>
        <taxon>Pseudomonadati</taxon>
        <taxon>Pseudomonadota</taxon>
        <taxon>Alphaproteobacteria</taxon>
        <taxon>Hyphomicrobiales</taxon>
        <taxon>Rhizobiaceae</taxon>
        <taxon>Liberibacter</taxon>
    </lineage>
</organism>
<dbReference type="PATRIC" id="fig|1215343.11.peg.808"/>
<dbReference type="EMBL" id="CP003789">
    <property type="protein sequence ID" value="AGA64778.1"/>
    <property type="molecule type" value="Genomic_DNA"/>
</dbReference>
<protein>
    <submittedName>
        <fullName evidence="1">Uncharacterized protein</fullName>
    </submittedName>
</protein>
<evidence type="ECO:0000313" key="2">
    <source>
        <dbReference type="Proteomes" id="UP000010799"/>
    </source>
</evidence>
<dbReference type="STRING" id="1215343.B488_07860"/>
<proteinExistence type="predicted"/>
<dbReference type="KEGG" id="lcc:B488_07860"/>
<dbReference type="AlphaFoldDB" id="L0EVS9"/>
<name>L0EVS9_LIBCB</name>
<gene>
    <name evidence="1" type="ordered locus">B488_07860</name>
</gene>
<dbReference type="Proteomes" id="UP000010799">
    <property type="component" value="Chromosome"/>
</dbReference>
<sequence length="54" mass="6149">MEQVFVLYRAARSFIAKIPVMMACYDGGVRSGFLSDPLFFCSCSFRVLFNVVRC</sequence>
<dbReference type="HOGENOM" id="CLU_3044976_0_0_5"/>
<evidence type="ECO:0000313" key="1">
    <source>
        <dbReference type="EMBL" id="AGA64778.1"/>
    </source>
</evidence>
<keyword evidence="2" id="KW-1185">Reference proteome</keyword>
<accession>L0EVS9</accession>
<reference evidence="1 2" key="1">
    <citation type="journal article" date="2012" name="Stand. Genomic Sci.">
        <title>Complete genome sequence of Liberibacter crescens BT-1.</title>
        <authorList>
            <person name="Leonard M.T."/>
            <person name="Fagen J.R."/>
            <person name="Davis-Richardson A.G."/>
            <person name="Davis M.J."/>
            <person name="Triplett E.W."/>
        </authorList>
    </citation>
    <scope>NUCLEOTIDE SEQUENCE [LARGE SCALE GENOMIC DNA]</scope>
    <source>
        <strain evidence="1 2">BT-1</strain>
    </source>
</reference>